<organism evidence="1">
    <name type="scientific">Arundo donax</name>
    <name type="common">Giant reed</name>
    <name type="synonym">Donax arundinaceus</name>
    <dbReference type="NCBI Taxonomy" id="35708"/>
    <lineage>
        <taxon>Eukaryota</taxon>
        <taxon>Viridiplantae</taxon>
        <taxon>Streptophyta</taxon>
        <taxon>Embryophyta</taxon>
        <taxon>Tracheophyta</taxon>
        <taxon>Spermatophyta</taxon>
        <taxon>Magnoliopsida</taxon>
        <taxon>Liliopsida</taxon>
        <taxon>Poales</taxon>
        <taxon>Poaceae</taxon>
        <taxon>PACMAD clade</taxon>
        <taxon>Arundinoideae</taxon>
        <taxon>Arundineae</taxon>
        <taxon>Arundo</taxon>
    </lineage>
</organism>
<proteinExistence type="predicted"/>
<dbReference type="AlphaFoldDB" id="A0A0A9FB71"/>
<reference evidence="1" key="2">
    <citation type="journal article" date="2015" name="Data Brief">
        <title>Shoot transcriptome of the giant reed, Arundo donax.</title>
        <authorList>
            <person name="Barrero R.A."/>
            <person name="Guerrero F.D."/>
            <person name="Moolhuijzen P."/>
            <person name="Goolsby J.A."/>
            <person name="Tidwell J."/>
            <person name="Bellgard S.E."/>
            <person name="Bellgard M.I."/>
        </authorList>
    </citation>
    <scope>NUCLEOTIDE SEQUENCE</scope>
    <source>
        <tissue evidence="1">Shoot tissue taken approximately 20 cm above the soil surface</tissue>
    </source>
</reference>
<name>A0A0A9FB71_ARUDO</name>
<accession>A0A0A9FB71</accession>
<dbReference type="EMBL" id="GBRH01187611">
    <property type="protein sequence ID" value="JAE10285.1"/>
    <property type="molecule type" value="Transcribed_RNA"/>
</dbReference>
<reference evidence="1" key="1">
    <citation type="submission" date="2014-09" db="EMBL/GenBank/DDBJ databases">
        <authorList>
            <person name="Magalhaes I.L.F."/>
            <person name="Oliveira U."/>
            <person name="Santos F.R."/>
            <person name="Vidigal T.H.D.A."/>
            <person name="Brescovit A.D."/>
            <person name="Santos A.J."/>
        </authorList>
    </citation>
    <scope>NUCLEOTIDE SEQUENCE</scope>
    <source>
        <tissue evidence="1">Shoot tissue taken approximately 20 cm above the soil surface</tissue>
    </source>
</reference>
<protein>
    <submittedName>
        <fullName evidence="1">Uncharacterized protein</fullName>
    </submittedName>
</protein>
<sequence>MGMNHDGFFRDEFQRYVRSRWSDDVLVNSED</sequence>
<evidence type="ECO:0000313" key="1">
    <source>
        <dbReference type="EMBL" id="JAE10285.1"/>
    </source>
</evidence>